<name>A0A1J0W3R0_9NOCA</name>
<proteinExistence type="inferred from homology"/>
<keyword evidence="7" id="KW-1185">Reference proteome</keyword>
<dbReference type="EMBL" id="CP018082">
    <property type="protein sequence ID" value="APE38922.1"/>
    <property type="molecule type" value="Genomic_DNA"/>
</dbReference>
<dbReference type="InterPro" id="IPR051013">
    <property type="entry name" value="MBL_superfamily_lactonases"/>
</dbReference>
<dbReference type="Gene3D" id="3.60.15.10">
    <property type="entry name" value="Ribonuclease Z/Hydroxyacylglutathione hydrolase-like"/>
    <property type="match status" value="1"/>
</dbReference>
<evidence type="ECO:0000313" key="6">
    <source>
        <dbReference type="EMBL" id="APE38922.1"/>
    </source>
</evidence>
<dbReference type="SUPFAM" id="SSF56281">
    <property type="entry name" value="Metallo-hydrolase/oxidoreductase"/>
    <property type="match status" value="1"/>
</dbReference>
<evidence type="ECO:0000313" key="7">
    <source>
        <dbReference type="Proteomes" id="UP000183810"/>
    </source>
</evidence>
<dbReference type="GO" id="GO:0046872">
    <property type="term" value="F:metal ion binding"/>
    <property type="evidence" value="ECO:0007669"/>
    <property type="project" value="UniProtKB-KW"/>
</dbReference>
<feature type="domain" description="Metallo-beta-lactamase" evidence="5">
    <location>
        <begin position="75"/>
        <end position="296"/>
    </location>
</feature>
<dbReference type="InterPro" id="IPR036866">
    <property type="entry name" value="RibonucZ/Hydroxyglut_hydro"/>
</dbReference>
<reference evidence="6" key="1">
    <citation type="submission" date="2016-11" db="EMBL/GenBank/DDBJ databases">
        <authorList>
            <person name="Jaros S."/>
            <person name="Januszkiewicz K."/>
            <person name="Wedrychowicz H."/>
        </authorList>
    </citation>
    <scope>NUCLEOTIDE SEQUENCE [LARGE SCALE GENOMIC DNA]</scope>
    <source>
        <strain evidence="6">Y48</strain>
    </source>
</reference>
<comment type="similarity">
    <text evidence="1">Belongs to the metallo-beta-lactamase superfamily.</text>
</comment>
<evidence type="ECO:0000259" key="5">
    <source>
        <dbReference type="SMART" id="SM00849"/>
    </source>
</evidence>
<evidence type="ECO:0000256" key="2">
    <source>
        <dbReference type="ARBA" id="ARBA00022723"/>
    </source>
</evidence>
<dbReference type="GO" id="GO:0016787">
    <property type="term" value="F:hydrolase activity"/>
    <property type="evidence" value="ECO:0007669"/>
    <property type="project" value="UniProtKB-KW"/>
</dbReference>
<keyword evidence="3 6" id="KW-0378">Hydrolase</keyword>
<dbReference type="Pfam" id="PF00753">
    <property type="entry name" value="Lactamase_B"/>
    <property type="match status" value="1"/>
</dbReference>
<evidence type="ECO:0000256" key="3">
    <source>
        <dbReference type="ARBA" id="ARBA00022801"/>
    </source>
</evidence>
<sequence>MLSTLLACCVAAVATGPRLLWPRAADTAFLAGLESAPLPPAHRTVGLTALVQARLSAPTAIVVEGVRTLRSTPLSMATFLVRHPSATFLVDPAICAGVHQRVLPELPFPVPLLVSPEQPVHGLSEVLAANDLTGADIDFVLPTHLHWDHVAGLYELPGWVPIRVPSVEYRWAMGGSHAPLGVARGPLRGRIFDLYELDGPPVLTFARSHDLFGDGSVLLVDLAGHTPGSVGVLLAVDDGTRVLLAGDAVWTSRQVELLRETAPLPGELVDTDRDAAFETIHRLHALPAGIELIPGHDRAAVAARTDPRTH</sequence>
<dbReference type="Proteomes" id="UP000183810">
    <property type="component" value="Chromosome"/>
</dbReference>
<evidence type="ECO:0000256" key="4">
    <source>
        <dbReference type="ARBA" id="ARBA00022833"/>
    </source>
</evidence>
<organism evidence="6 7">
    <name type="scientific">Nocardia mangyaensis</name>
    <dbReference type="NCBI Taxonomy" id="2213200"/>
    <lineage>
        <taxon>Bacteria</taxon>
        <taxon>Bacillati</taxon>
        <taxon>Actinomycetota</taxon>
        <taxon>Actinomycetes</taxon>
        <taxon>Mycobacteriales</taxon>
        <taxon>Nocardiaceae</taxon>
        <taxon>Nocardia</taxon>
    </lineage>
</organism>
<evidence type="ECO:0000256" key="1">
    <source>
        <dbReference type="ARBA" id="ARBA00007749"/>
    </source>
</evidence>
<dbReference type="PANTHER" id="PTHR42978">
    <property type="entry name" value="QUORUM-QUENCHING LACTONASE YTNP-RELATED-RELATED"/>
    <property type="match status" value="1"/>
</dbReference>
<dbReference type="OrthoDB" id="3196337at2"/>
<dbReference type="SMART" id="SM00849">
    <property type="entry name" value="Lactamase_B"/>
    <property type="match status" value="1"/>
</dbReference>
<keyword evidence="4" id="KW-0862">Zinc</keyword>
<dbReference type="KEGG" id="nsl:BOX37_32035"/>
<dbReference type="PANTHER" id="PTHR42978:SF3">
    <property type="entry name" value="BLR3078 PROTEIN"/>
    <property type="match status" value="1"/>
</dbReference>
<gene>
    <name evidence="6" type="ORF">BOX37_32035</name>
</gene>
<accession>A0A1J0W3R0</accession>
<dbReference type="InterPro" id="IPR001279">
    <property type="entry name" value="Metallo-B-lactamas"/>
</dbReference>
<dbReference type="AlphaFoldDB" id="A0A1J0W3R0"/>
<keyword evidence="2" id="KW-0479">Metal-binding</keyword>
<protein>
    <submittedName>
        <fullName evidence="6">Hydrolase</fullName>
    </submittedName>
</protein>